<feature type="compositionally biased region" description="Basic and acidic residues" evidence="2">
    <location>
        <begin position="1404"/>
        <end position="1419"/>
    </location>
</feature>
<feature type="compositionally biased region" description="Basic and acidic residues" evidence="2">
    <location>
        <begin position="1376"/>
        <end position="1388"/>
    </location>
</feature>
<dbReference type="EMBL" id="PDNB01000084">
    <property type="protein sequence ID" value="PGH10625.1"/>
    <property type="molecule type" value="Genomic_DNA"/>
</dbReference>
<feature type="region of interest" description="Disordered" evidence="2">
    <location>
        <begin position="705"/>
        <end position="785"/>
    </location>
</feature>
<feature type="compositionally biased region" description="Basic and acidic residues" evidence="2">
    <location>
        <begin position="1301"/>
        <end position="1320"/>
    </location>
</feature>
<dbReference type="InterPro" id="IPR057502">
    <property type="entry name" value="PH_25"/>
</dbReference>
<feature type="compositionally biased region" description="Polar residues" evidence="2">
    <location>
        <begin position="1233"/>
        <end position="1245"/>
    </location>
</feature>
<feature type="region of interest" description="Disordered" evidence="2">
    <location>
        <begin position="494"/>
        <end position="523"/>
    </location>
</feature>
<feature type="compositionally biased region" description="Polar residues" evidence="2">
    <location>
        <begin position="510"/>
        <end position="523"/>
    </location>
</feature>
<feature type="compositionally biased region" description="Polar residues" evidence="2">
    <location>
        <begin position="808"/>
        <end position="822"/>
    </location>
</feature>
<feature type="domain" description="PH-like" evidence="3">
    <location>
        <begin position="261"/>
        <end position="380"/>
    </location>
</feature>
<evidence type="ECO:0000259" key="3">
    <source>
        <dbReference type="Pfam" id="PF25380"/>
    </source>
</evidence>
<keyword evidence="5" id="KW-1185">Reference proteome</keyword>
<feature type="compositionally biased region" description="Polar residues" evidence="2">
    <location>
        <begin position="897"/>
        <end position="913"/>
    </location>
</feature>
<feature type="compositionally biased region" description="Low complexity" evidence="2">
    <location>
        <begin position="1045"/>
        <end position="1057"/>
    </location>
</feature>
<feature type="compositionally biased region" description="Polar residues" evidence="2">
    <location>
        <begin position="1332"/>
        <end position="1353"/>
    </location>
</feature>
<feature type="compositionally biased region" description="Basic and acidic residues" evidence="2">
    <location>
        <begin position="644"/>
        <end position="663"/>
    </location>
</feature>
<reference evidence="4 5" key="1">
    <citation type="submission" date="2017-10" db="EMBL/GenBank/DDBJ databases">
        <title>Comparative genomics in systemic dimorphic fungi from Ajellomycetaceae.</title>
        <authorList>
            <person name="Munoz J.F."/>
            <person name="Mcewen J.G."/>
            <person name="Clay O.K."/>
            <person name="Cuomo C.A."/>
        </authorList>
    </citation>
    <scope>NUCLEOTIDE SEQUENCE [LARGE SCALE GENOMIC DNA]</scope>
    <source>
        <strain evidence="4 5">UAMH5409</strain>
    </source>
</reference>
<feature type="compositionally biased region" description="Polar residues" evidence="2">
    <location>
        <begin position="1026"/>
        <end position="1037"/>
    </location>
</feature>
<evidence type="ECO:0000313" key="5">
    <source>
        <dbReference type="Proteomes" id="UP000223968"/>
    </source>
</evidence>
<dbReference type="OrthoDB" id="5374844at2759"/>
<accession>A0A2B7XNV8</accession>
<comment type="caution">
    <text evidence="4">The sequence shown here is derived from an EMBL/GenBank/DDBJ whole genome shotgun (WGS) entry which is preliminary data.</text>
</comment>
<dbReference type="Proteomes" id="UP000223968">
    <property type="component" value="Unassembled WGS sequence"/>
</dbReference>
<organism evidence="4 5">
    <name type="scientific">Helicocarpus griseus UAMH5409</name>
    <dbReference type="NCBI Taxonomy" id="1447875"/>
    <lineage>
        <taxon>Eukaryota</taxon>
        <taxon>Fungi</taxon>
        <taxon>Dikarya</taxon>
        <taxon>Ascomycota</taxon>
        <taxon>Pezizomycotina</taxon>
        <taxon>Eurotiomycetes</taxon>
        <taxon>Eurotiomycetidae</taxon>
        <taxon>Onygenales</taxon>
        <taxon>Ajellomycetaceae</taxon>
        <taxon>Helicocarpus</taxon>
    </lineage>
</organism>
<dbReference type="Pfam" id="PF25380">
    <property type="entry name" value="PH_25"/>
    <property type="match status" value="1"/>
</dbReference>
<feature type="region of interest" description="Disordered" evidence="2">
    <location>
        <begin position="1230"/>
        <end position="1249"/>
    </location>
</feature>
<feature type="compositionally biased region" description="Polar residues" evidence="2">
    <location>
        <begin position="766"/>
        <end position="775"/>
    </location>
</feature>
<dbReference type="STRING" id="1447875.A0A2B7XNV8"/>
<proteinExistence type="predicted"/>
<feature type="region of interest" description="Disordered" evidence="2">
    <location>
        <begin position="801"/>
        <end position="822"/>
    </location>
</feature>
<protein>
    <recommendedName>
        <fullName evidence="3">PH-like domain-containing protein</fullName>
    </recommendedName>
</protein>
<feature type="region of interest" description="Disordered" evidence="2">
    <location>
        <begin position="883"/>
        <end position="913"/>
    </location>
</feature>
<name>A0A2B7XNV8_9EURO</name>
<evidence type="ECO:0000256" key="1">
    <source>
        <dbReference type="SAM" id="Coils"/>
    </source>
</evidence>
<feature type="region of interest" description="Disordered" evidence="2">
    <location>
        <begin position="1090"/>
        <end position="1112"/>
    </location>
</feature>
<sequence length="1586" mass="174197">MAVPNETTASRRRYSLDALITYLQGAIAKLKENNLLIIPLDTVNGFLGSFERLDEAGFPDLVALFDRENKGNCSRLDLVSFHCMLHILLRAPPCLARERGLYLFLKSMRDLTDSIQKSQHYTVVVASRQRKSLIGQKTFQHLLRIFVSGDNDAPRKWSGQFILELLRKSIDNRGLLGLGTEINVRKLGETVLGETDYILRLLAVIIIQEMVASQLDSHRFWPIGTPQPVMDQFSSRSPIDTNWIAKFNGFLSRHDSWRNKETERIHIVTTFNTGSTRVGHSNCLIGLLVSNTLTFVITEDNRFRLMDIYLNHIEKITLQETGANLEVCLDSDSYYMTNGLQEKADVVSIDFETQAQAIEVREALELRWHSVEGEKGRAKDTIADLSIAGSSFGNAQQEQSTVFLLGRKGIANESAAQKQIPRNAKRKPSYATIMLPSSAEVIGGSSAQVDLGAPVDRNEKEQNKPHTVDEQQTKNGAFLIHTELCVVESEFGSSFPSRVDETPPPGDALPNSQGQDFSSESNFDASNLTKAQGISCNDNSLADNAAVELQVPQEDGDCHFGLPSLARQALQLQLQPPDSNSPPGEPAVVDSQVFGGGGLNLDDPVANQISSIVVNPAAAPEQPTGIQVEDVESDQTNITPEKGGTMDKQADAPIEKTSNKKTEAQAPKQIGSTSKLKRPYNRISESKAPNLTVDWDQDLRVDERLPDKQASSSKRQKKTPTQSKAPNITAKCGGRSTGKKKQERALPLTPLIESASAKSKPKRVDQQVTKTLTSGRQRRAAAEKANQKLALANEYENATYDLDDPIESSPQDDSPMSNNQADWTASTNITLPVVVDEEQRALDGIQGQAFCSVEASKAMETRATPPQEVSDVVAFEEVEPEGIFENKENESLPPPAQENSDCHSTSQGNSPREQIQSLSIHFKGLDEAETTSGVDTAHYSVAPESKEPNIGKRLSEALAKAGILSSNPLRPPVNDGCNESHSNPLLQGGPTKDMGALARKGVSQISQNVSEFISRQAGIGSRHSVMEQSGTDCSRTPPTDDGLNGSSKTSKPGSSKSPLKHIDNQQEPQSITKAAEDLLHPSTELRSILKTNTNTKSDAAGNKRDVLPNTDTPEAVLRKVQIVSFDSNGPQNQCALSRSPASRTLKQIDAITDATSKIEEHGPVEMDIESSSDAGTGETDDMDNVSLVSVTDLLNLEMQGQHNGTESETHTSSICELTEAEFLSQGRAHQPIPANSQTVDENGSPQPVRRDRANRLATNIQPDIELPSDVSITSRLSDNSVAVPKGDNGADNRTIARLDEGYSLADHRARDPEVNKKSHYDLNPQPLPQRKNAPSKTNGASVRNSVIKNQPKPNVNAFWRMRAPSTFAEPRGLISKENENKSLNKDKAVQTQPLPLGRASRKRDRPDVESDNELEHDVDSSEVETLTRKKQIWSRVEISSGSSSSLSDTLVEEFRDVESEWQSALRGTQKTTLDILQDTSARLVRHLLDEEKAIARVVDTYRDGGARLIQQLERRYEDELEDCESCLQPMKEEVLERCKAMIARLTADRRSLSKQPAMRDLSAAVQKRKKLLDQIQATMKEYEADG</sequence>
<feature type="region of interest" description="Disordered" evidence="2">
    <location>
        <begin position="619"/>
        <end position="689"/>
    </location>
</feature>
<feature type="region of interest" description="Disordered" evidence="2">
    <location>
        <begin position="976"/>
        <end position="995"/>
    </location>
</feature>
<keyword evidence="1" id="KW-0175">Coiled coil</keyword>
<feature type="region of interest" description="Disordered" evidence="2">
    <location>
        <begin position="1376"/>
        <end position="1421"/>
    </location>
</feature>
<gene>
    <name evidence="4" type="ORF">AJ79_05339</name>
</gene>
<feature type="compositionally biased region" description="Polar residues" evidence="2">
    <location>
        <begin position="709"/>
        <end position="726"/>
    </location>
</feature>
<evidence type="ECO:0000313" key="4">
    <source>
        <dbReference type="EMBL" id="PGH10625.1"/>
    </source>
</evidence>
<evidence type="ECO:0000256" key="2">
    <source>
        <dbReference type="SAM" id="MobiDB-lite"/>
    </source>
</evidence>
<feature type="region of interest" description="Disordered" evidence="2">
    <location>
        <begin position="1301"/>
        <end position="1357"/>
    </location>
</feature>
<feature type="coiled-coil region" evidence="1">
    <location>
        <begin position="1535"/>
        <end position="1585"/>
    </location>
</feature>
<feature type="region of interest" description="Disordered" evidence="2">
    <location>
        <begin position="1016"/>
        <end position="1069"/>
    </location>
</feature>